<keyword evidence="6 9" id="KW-0472">Membrane</keyword>
<evidence type="ECO:0000256" key="8">
    <source>
        <dbReference type="PIRSR" id="PIRSR605150-2"/>
    </source>
</evidence>
<organism evidence="10 11">
    <name type="scientific">Stephania cephalantha</name>
    <dbReference type="NCBI Taxonomy" id="152367"/>
    <lineage>
        <taxon>Eukaryota</taxon>
        <taxon>Viridiplantae</taxon>
        <taxon>Streptophyta</taxon>
        <taxon>Embryophyta</taxon>
        <taxon>Tracheophyta</taxon>
        <taxon>Spermatophyta</taxon>
        <taxon>Magnoliopsida</taxon>
        <taxon>Ranunculales</taxon>
        <taxon>Menispermaceae</taxon>
        <taxon>Menispermoideae</taxon>
        <taxon>Cissampelideae</taxon>
        <taxon>Stephania</taxon>
    </lineage>
</organism>
<keyword evidence="11" id="KW-1185">Reference proteome</keyword>
<dbReference type="GO" id="GO:0016760">
    <property type="term" value="F:cellulose synthase (UDP-forming) activity"/>
    <property type="evidence" value="ECO:0007669"/>
    <property type="project" value="InterPro"/>
</dbReference>
<evidence type="ECO:0000256" key="3">
    <source>
        <dbReference type="ARBA" id="ARBA00022679"/>
    </source>
</evidence>
<feature type="transmembrane region" description="Helical" evidence="9">
    <location>
        <begin position="138"/>
        <end position="157"/>
    </location>
</feature>
<name>A0AAP0LBA7_9MAGN</name>
<dbReference type="GO" id="GO:0012505">
    <property type="term" value="C:endomembrane system"/>
    <property type="evidence" value="ECO:0007669"/>
    <property type="project" value="UniProtKB-SubCell"/>
</dbReference>
<evidence type="ECO:0000256" key="5">
    <source>
        <dbReference type="ARBA" id="ARBA00022989"/>
    </source>
</evidence>
<dbReference type="EMBL" id="JBBNAG010000001">
    <property type="protein sequence ID" value="KAK9167177.1"/>
    <property type="molecule type" value="Genomic_DNA"/>
</dbReference>
<keyword evidence="2" id="KW-0328">Glycosyltransferase</keyword>
<evidence type="ECO:0000256" key="2">
    <source>
        <dbReference type="ARBA" id="ARBA00022676"/>
    </source>
</evidence>
<feature type="transmembrane region" description="Helical" evidence="9">
    <location>
        <begin position="109"/>
        <end position="126"/>
    </location>
</feature>
<dbReference type="AlphaFoldDB" id="A0AAP0LBA7"/>
<comment type="caution">
    <text evidence="10">The sequence shown here is derived from an EMBL/GenBank/DDBJ whole genome shotgun (WGS) entry which is preliminary data.</text>
</comment>
<protein>
    <submittedName>
        <fullName evidence="10">Uncharacterized protein</fullName>
    </submittedName>
</protein>
<feature type="binding site" evidence="8">
    <location>
        <position position="201"/>
    </location>
    <ligand>
        <name>UDP-alpha-D-glucose</name>
        <dbReference type="ChEBI" id="CHEBI:58885"/>
    </ligand>
</feature>
<comment type="subcellular location">
    <subcellularLocation>
        <location evidence="1">Endomembrane system</location>
    </subcellularLocation>
</comment>
<evidence type="ECO:0000256" key="7">
    <source>
        <dbReference type="ARBA" id="ARBA00023316"/>
    </source>
</evidence>
<evidence type="ECO:0000313" key="10">
    <source>
        <dbReference type="EMBL" id="KAK9167177.1"/>
    </source>
</evidence>
<dbReference type="GO" id="GO:0071555">
    <property type="term" value="P:cell wall organization"/>
    <property type="evidence" value="ECO:0007669"/>
    <property type="project" value="UniProtKB-KW"/>
</dbReference>
<dbReference type="PANTHER" id="PTHR13301">
    <property type="entry name" value="X-BOX TRANSCRIPTION FACTOR-RELATED"/>
    <property type="match status" value="1"/>
</dbReference>
<dbReference type="GO" id="GO:0030244">
    <property type="term" value="P:cellulose biosynthetic process"/>
    <property type="evidence" value="ECO:0007669"/>
    <property type="project" value="InterPro"/>
</dbReference>
<dbReference type="GO" id="GO:0016020">
    <property type="term" value="C:membrane"/>
    <property type="evidence" value="ECO:0007669"/>
    <property type="project" value="InterPro"/>
</dbReference>
<dbReference type="InterPro" id="IPR005150">
    <property type="entry name" value="Cellulose_synth"/>
</dbReference>
<evidence type="ECO:0000256" key="6">
    <source>
        <dbReference type="ARBA" id="ARBA00023136"/>
    </source>
</evidence>
<proteinExistence type="predicted"/>
<gene>
    <name evidence="10" type="ORF">Scep_002368</name>
</gene>
<feature type="binding site" evidence="8">
    <location>
        <position position="207"/>
    </location>
    <ligand>
        <name>UDP-alpha-D-glucose</name>
        <dbReference type="ChEBI" id="CHEBI:58885"/>
    </ligand>
</feature>
<dbReference type="Proteomes" id="UP001419268">
    <property type="component" value="Unassembled WGS sequence"/>
</dbReference>
<feature type="binding site" evidence="8">
    <location>
        <position position="208"/>
    </location>
    <ligand>
        <name>UDP-alpha-D-glucose</name>
        <dbReference type="ChEBI" id="CHEBI:58885"/>
    </ligand>
</feature>
<keyword evidence="5 9" id="KW-1133">Transmembrane helix</keyword>
<evidence type="ECO:0000256" key="9">
    <source>
        <dbReference type="SAM" id="Phobius"/>
    </source>
</evidence>
<evidence type="ECO:0000256" key="4">
    <source>
        <dbReference type="ARBA" id="ARBA00022692"/>
    </source>
</evidence>
<reference evidence="10 11" key="1">
    <citation type="submission" date="2024-01" db="EMBL/GenBank/DDBJ databases">
        <title>Genome assemblies of Stephania.</title>
        <authorList>
            <person name="Yang L."/>
        </authorList>
    </citation>
    <scope>NUCLEOTIDE SEQUENCE [LARGE SCALE GENOMIC DNA]</scope>
    <source>
        <strain evidence="10">JXDWG</strain>
        <tissue evidence="10">Leaf</tissue>
    </source>
</reference>
<keyword evidence="3" id="KW-0808">Transferase</keyword>
<sequence length="241" mass="27299">MFEFEGTLFDVVEFTISRLNNLAVDMQSIYTPSLKLAPRTGCLQGNIGSDIQNEISRQRLDWIFDTVKEQFLIDPLDAMTLLTDDFRFLYVVECGMPCHVMHGPPRNSFQGLILVGIRFVVLVFFLSWRVKNPNKDAMWLWGMSVVCEIWFAFSWILDQLPKLNPVNRSTDLAALHEKFEQASPANPLGKSDLPGIDVFVSTADPEKEPPLVTANTSSPSWLSIIQSRSFVVTYQMMVALS</sequence>
<keyword evidence="4 9" id="KW-0812">Transmembrane</keyword>
<keyword evidence="7" id="KW-0961">Cell wall biogenesis/degradation</keyword>
<accession>A0AAP0LBA7</accession>
<evidence type="ECO:0000313" key="11">
    <source>
        <dbReference type="Proteomes" id="UP001419268"/>
    </source>
</evidence>
<evidence type="ECO:0000256" key="1">
    <source>
        <dbReference type="ARBA" id="ARBA00004308"/>
    </source>
</evidence>
<dbReference type="Pfam" id="PF03552">
    <property type="entry name" value="Cellulose_synt"/>
    <property type="match status" value="1"/>
</dbReference>